<dbReference type="Pfam" id="PF13578">
    <property type="entry name" value="Methyltransf_24"/>
    <property type="match status" value="1"/>
</dbReference>
<dbReference type="EMBL" id="CBXV010000008">
    <property type="protein sequence ID" value="CDM66256.1"/>
    <property type="molecule type" value="Genomic_DNA"/>
</dbReference>
<evidence type="ECO:0000313" key="1">
    <source>
        <dbReference type="EMBL" id="CDM66256.1"/>
    </source>
</evidence>
<proteinExistence type="predicted"/>
<reference evidence="1 2" key="2">
    <citation type="submission" date="2015-01" db="EMBL/GenBank/DDBJ databases">
        <title>Complete genome sequence of Pyrinomonas methylaliphatogenes type strain K22T.</title>
        <authorList>
            <person name="Lee K.C.Y."/>
            <person name="Power J.F."/>
            <person name="Dunfield P.F."/>
            <person name="Morgan X.C."/>
            <person name="Huttenhower C."/>
            <person name="Stott M.B."/>
        </authorList>
    </citation>
    <scope>NUCLEOTIDE SEQUENCE [LARGE SCALE GENOMIC DNA]</scope>
    <source>
        <strain evidence="1 2">K22</strain>
    </source>
</reference>
<dbReference type="GO" id="GO:0032259">
    <property type="term" value="P:methylation"/>
    <property type="evidence" value="ECO:0007669"/>
    <property type="project" value="UniProtKB-KW"/>
</dbReference>
<evidence type="ECO:0000313" key="2">
    <source>
        <dbReference type="Proteomes" id="UP000031518"/>
    </source>
</evidence>
<protein>
    <submittedName>
        <fullName evidence="1">Methyltransferase domain</fullName>
    </submittedName>
</protein>
<sequence>MLEILKQYYAEQPFPEQKRDDCRYFFENSAFSYFDAILLYSMLRYLRPKRVIEVGCGYSSCVFLDTDERFLGNSISLTFIEPYPDLLISLLKDEDKNRTTILASKIQDVDVSLFRELEANDILFVDSSHVAKTGSDVNHIFFKVLPVLNEGVYVHFHDVFYPFEYPKEWVYQGRAWNEAYMLRAFLQYNNEFEIVLFNSFLEKFHRDFFAHHMPLCTKHSSYSMMPTSAQSIWLRKM</sequence>
<dbReference type="AlphaFoldDB" id="A0A0B6WYS9"/>
<keyword evidence="1" id="KW-0489">Methyltransferase</keyword>
<dbReference type="GO" id="GO:0008168">
    <property type="term" value="F:methyltransferase activity"/>
    <property type="evidence" value="ECO:0007669"/>
    <property type="project" value="UniProtKB-KW"/>
</dbReference>
<reference evidence="1 2" key="1">
    <citation type="submission" date="2013-12" db="EMBL/GenBank/DDBJ databases">
        <authorList>
            <person name="Stott M."/>
        </authorList>
    </citation>
    <scope>NUCLEOTIDE SEQUENCE [LARGE SCALE GENOMIC DNA]</scope>
    <source>
        <strain evidence="1 2">K22</strain>
    </source>
</reference>
<dbReference type="InterPro" id="IPR029063">
    <property type="entry name" value="SAM-dependent_MTases_sf"/>
</dbReference>
<name>A0A0B6WYS9_9BACT</name>
<gene>
    <name evidence="1" type="ORF">PYK22_02276</name>
</gene>
<keyword evidence="1" id="KW-0808">Transferase</keyword>
<dbReference type="Gene3D" id="3.40.50.150">
    <property type="entry name" value="Vaccinia Virus protein VP39"/>
    <property type="match status" value="1"/>
</dbReference>
<dbReference type="Proteomes" id="UP000031518">
    <property type="component" value="Unassembled WGS sequence"/>
</dbReference>
<dbReference type="SUPFAM" id="SSF53335">
    <property type="entry name" value="S-adenosyl-L-methionine-dependent methyltransferases"/>
    <property type="match status" value="1"/>
</dbReference>
<accession>A0A0B6WYS9</accession>
<dbReference type="STRING" id="454194.PYK22_02276"/>
<keyword evidence="2" id="KW-1185">Reference proteome</keyword>
<organism evidence="1 2">
    <name type="scientific">Pyrinomonas methylaliphatogenes</name>
    <dbReference type="NCBI Taxonomy" id="454194"/>
    <lineage>
        <taxon>Bacteria</taxon>
        <taxon>Pseudomonadati</taxon>
        <taxon>Acidobacteriota</taxon>
        <taxon>Blastocatellia</taxon>
        <taxon>Blastocatellales</taxon>
        <taxon>Pyrinomonadaceae</taxon>
        <taxon>Pyrinomonas</taxon>
    </lineage>
</organism>